<dbReference type="OrthoDB" id="958951at2"/>
<comment type="caution">
    <text evidence="2">The sequence shown here is derived from an EMBL/GenBank/DDBJ whole genome shotgun (WGS) entry which is preliminary data.</text>
</comment>
<dbReference type="AlphaFoldDB" id="A0A3E0DFN6"/>
<gene>
    <name evidence="2" type="ORF">C8N25_12619</name>
</gene>
<evidence type="ECO:0000313" key="3">
    <source>
        <dbReference type="Proteomes" id="UP000256405"/>
    </source>
</evidence>
<proteinExistence type="predicted"/>
<feature type="chain" id="PRO_5017827536" evidence="1">
    <location>
        <begin position="21"/>
        <end position="313"/>
    </location>
</feature>
<evidence type="ECO:0000256" key="1">
    <source>
        <dbReference type="SAM" id="SignalP"/>
    </source>
</evidence>
<accession>A0A3E0DFN6</accession>
<dbReference type="RefSeq" id="WP_086541009.1">
    <property type="nucleotide sequence ID" value="NZ_MSSW01000017.1"/>
</dbReference>
<keyword evidence="1" id="KW-0732">Signal</keyword>
<dbReference type="Proteomes" id="UP000256405">
    <property type="component" value="Unassembled WGS sequence"/>
</dbReference>
<keyword evidence="3" id="KW-1185">Reference proteome</keyword>
<feature type="signal peptide" evidence="1">
    <location>
        <begin position="1"/>
        <end position="20"/>
    </location>
</feature>
<organism evidence="2 3">
    <name type="scientific">Algoriphagus antarcticus</name>
    <dbReference type="NCBI Taxonomy" id="238540"/>
    <lineage>
        <taxon>Bacteria</taxon>
        <taxon>Pseudomonadati</taxon>
        <taxon>Bacteroidota</taxon>
        <taxon>Cytophagia</taxon>
        <taxon>Cytophagales</taxon>
        <taxon>Cyclobacteriaceae</taxon>
        <taxon>Algoriphagus</taxon>
    </lineage>
</organism>
<sequence>MKKYQLLPFILCFFGVSLFAQTKSDKLFTQNEVKEVNVKEITPVAIRYTYSGEETVYSINKILVNKIEFASGRQEVFQEIPKYINDLDDYQNVFIATDPSEVLDLEQLGLLNTAFYKMEPLTTINQSIQKPISKLKLEAAMLGANVVLIENVGENVNTTYFNYNYGVNGLQNDVGVGAAFSTVNLSYVGMAFRSNPLEIDYLKSKISNQEFHLMTIKSLPSGNAELQTIEASKYSSEGRPVFDRLREINEVGNQLFVSSQGISKEFHELEVIDGGEDYVVLSGQNNQKISNFYLYTKSYIPSKITINVSMIGN</sequence>
<dbReference type="EMBL" id="QUNF01000026">
    <property type="protein sequence ID" value="REG81515.1"/>
    <property type="molecule type" value="Genomic_DNA"/>
</dbReference>
<evidence type="ECO:0000313" key="2">
    <source>
        <dbReference type="EMBL" id="REG81515.1"/>
    </source>
</evidence>
<protein>
    <submittedName>
        <fullName evidence="2">Uncharacterized protein</fullName>
    </submittedName>
</protein>
<name>A0A3E0DFN6_9BACT</name>
<reference evidence="2 3" key="1">
    <citation type="submission" date="2018-08" db="EMBL/GenBank/DDBJ databases">
        <title>Genomic Encyclopedia of Archaeal and Bacterial Type Strains, Phase II (KMG-II): from individual species to whole genera.</title>
        <authorList>
            <person name="Goeker M."/>
        </authorList>
    </citation>
    <scope>NUCLEOTIDE SEQUENCE [LARGE SCALE GENOMIC DNA]</scope>
    <source>
        <strain evidence="2 3">DSM 15986</strain>
    </source>
</reference>